<reference evidence="1 2" key="1">
    <citation type="submission" date="2014-02" db="EMBL/GenBank/DDBJ databases">
        <authorList>
            <person name="Sibley D."/>
            <person name="Venepally P."/>
            <person name="Karamycheva S."/>
            <person name="Hadjithomas M."/>
            <person name="Khan A."/>
            <person name="Brunk B."/>
            <person name="Roos D."/>
            <person name="Caler E."/>
            <person name="Lorenzi H."/>
        </authorList>
    </citation>
    <scope>NUCLEOTIDE SEQUENCE [LARGE SCALE GENOMIC DNA]</scope>
    <source>
        <strain evidence="1 2">GAB2-2007-GAL-DOM2</strain>
    </source>
</reference>
<accession>A0A086KG28</accession>
<evidence type="ECO:0000313" key="1">
    <source>
        <dbReference type="EMBL" id="KFG43346.1"/>
    </source>
</evidence>
<comment type="caution">
    <text evidence="1">The sequence shown here is derived from an EMBL/GenBank/DDBJ whole genome shotgun (WGS) entry which is preliminary data.</text>
</comment>
<sequence>MEKHVTKPLSRQYIVEGPVVNLSVQPAGYELDPPRAAYYAFRAAGKTVRILIERTGDKPIQYSCPQPAKQVDQWATSAAPTSTAVEGQH</sequence>
<dbReference type="AlphaFoldDB" id="A0A086KG28"/>
<organism evidence="1 2">
    <name type="scientific">Toxoplasma gondii GAB2-2007-GAL-DOM2</name>
    <dbReference type="NCBI Taxonomy" id="1130820"/>
    <lineage>
        <taxon>Eukaryota</taxon>
        <taxon>Sar</taxon>
        <taxon>Alveolata</taxon>
        <taxon>Apicomplexa</taxon>
        <taxon>Conoidasida</taxon>
        <taxon>Coccidia</taxon>
        <taxon>Eucoccidiorida</taxon>
        <taxon>Eimeriorina</taxon>
        <taxon>Sarcocystidae</taxon>
        <taxon>Toxoplasma</taxon>
    </lineage>
</organism>
<name>A0A086KG28_TOXGO</name>
<dbReference type="VEuPathDB" id="ToxoDB:TGDOM2_271935"/>
<dbReference type="Proteomes" id="UP000028837">
    <property type="component" value="Unassembled WGS sequence"/>
</dbReference>
<dbReference type="EMBL" id="AHZU02000528">
    <property type="protein sequence ID" value="KFG43346.1"/>
    <property type="molecule type" value="Genomic_DNA"/>
</dbReference>
<protein>
    <submittedName>
        <fullName evidence="1">Uncharacterized protein</fullName>
    </submittedName>
</protein>
<proteinExistence type="predicted"/>
<gene>
    <name evidence="1" type="ORF">TGDOM2_271935</name>
</gene>
<evidence type="ECO:0000313" key="2">
    <source>
        <dbReference type="Proteomes" id="UP000028837"/>
    </source>
</evidence>
<dbReference type="OrthoDB" id="10338806at2759"/>